<keyword evidence="1" id="KW-0175">Coiled coil</keyword>
<gene>
    <name evidence="3" type="ORF">ACFQHR_11755</name>
</gene>
<proteinExistence type="predicted"/>
<evidence type="ECO:0000256" key="2">
    <source>
        <dbReference type="SAM" id="SignalP"/>
    </source>
</evidence>
<keyword evidence="2" id="KW-0732">Signal</keyword>
<feature type="coiled-coil region" evidence="1">
    <location>
        <begin position="214"/>
        <end position="241"/>
    </location>
</feature>
<dbReference type="RefSeq" id="WP_066617904.1">
    <property type="nucleotide sequence ID" value="NZ_JBHSYQ010000005.1"/>
</dbReference>
<feature type="chain" id="PRO_5046675251" description="Tetratricopeptide repeat protein" evidence="2">
    <location>
        <begin position="23"/>
        <end position="785"/>
    </location>
</feature>
<organism evidence="3 4">
    <name type="scientific">Rufibacter roseus</name>
    <dbReference type="NCBI Taxonomy" id="1567108"/>
    <lineage>
        <taxon>Bacteria</taxon>
        <taxon>Pseudomonadati</taxon>
        <taxon>Bacteroidota</taxon>
        <taxon>Cytophagia</taxon>
        <taxon>Cytophagales</taxon>
        <taxon>Hymenobacteraceae</taxon>
        <taxon>Rufibacter</taxon>
    </lineage>
</organism>
<dbReference type="Gene3D" id="1.25.40.10">
    <property type="entry name" value="Tetratricopeptide repeat domain"/>
    <property type="match status" value="1"/>
</dbReference>
<dbReference type="SMART" id="SM00028">
    <property type="entry name" value="TPR"/>
    <property type="match status" value="3"/>
</dbReference>
<sequence>MKAPLISVLALFLLMGSRFAVAQSNVLFDQKKKETITLSSFENADFRAMAEEIGRYNTNRSGKILMPVEFEQHLKIVKDGSQIKVEANVQKFWVPEKIMFRQFDVADAFTPTTVSAKIQLLGAGDKVVQTFDVSNKNISQNGNTVLAQTSFTDTSSFTGYKLKVVDQKLGFSHANRTAVRERVALVKRYYETEDRLALLHRDLQNINPNDVDNLQLHTDRLAVLERALDQLVDNRMERELNLKENDPARLRYKVKELDNRLRERRVAIDQTWARLPEIFYSRGLELAVNGNPRAARDFFARSLQANPAFAPSHLQLARLDLREGYVAEAAQRTKDILTRMQVDPETHRFAQQLALDVQNEYVRQGEQLNNQGKYEQALQQFEQARDYCRSISSLRCRSELWESGIAEAKGGIYNNMLADARLALRQNRLSEASNLAAEAQRYANNNRSAITSDAAAQNLMREVQQQVYQSNMSDGRRALQARQYSASLAAFEKAKSVALDYGLTQQADADNLIRQAAKPVLLERIADGQQYASLNQLAQARTTAAQINSLLVKYSLVNDRDLDVKYRALSTAIFSQECANAQSTYDQHYQRSLQYSSEGNYAQAAAELDKAIASAKGNAGCSISFATADLELNRIDAPAHYQELLQEVATLMNQSKFADAIKVYQEAGRHFEARDVHGFGLRHASLQEYALQSSNKSFVVEVARHKASNGDATEAIALIRRLSDLKLAKYNLNQLQKFVGETLAIRDVRTNPEGNYKQLAASYTGGDKALKKLGKAYEKKFKKLT</sequence>
<evidence type="ECO:0000313" key="3">
    <source>
        <dbReference type="EMBL" id="MFC6998302.1"/>
    </source>
</evidence>
<dbReference type="SUPFAM" id="SSF48452">
    <property type="entry name" value="TPR-like"/>
    <property type="match status" value="2"/>
</dbReference>
<evidence type="ECO:0000256" key="1">
    <source>
        <dbReference type="SAM" id="Coils"/>
    </source>
</evidence>
<protein>
    <recommendedName>
        <fullName evidence="5">Tetratricopeptide repeat protein</fullName>
    </recommendedName>
</protein>
<name>A0ABW2DK98_9BACT</name>
<comment type="caution">
    <text evidence="3">The sequence shown here is derived from an EMBL/GenBank/DDBJ whole genome shotgun (WGS) entry which is preliminary data.</text>
</comment>
<reference evidence="4" key="1">
    <citation type="journal article" date="2019" name="Int. J. Syst. Evol. Microbiol.">
        <title>The Global Catalogue of Microorganisms (GCM) 10K type strain sequencing project: providing services to taxonomists for standard genome sequencing and annotation.</title>
        <authorList>
            <consortium name="The Broad Institute Genomics Platform"/>
            <consortium name="The Broad Institute Genome Sequencing Center for Infectious Disease"/>
            <person name="Wu L."/>
            <person name="Ma J."/>
        </authorList>
    </citation>
    <scope>NUCLEOTIDE SEQUENCE [LARGE SCALE GENOMIC DNA]</scope>
    <source>
        <strain evidence="4">CGMCC 4.7393</strain>
    </source>
</reference>
<dbReference type="InterPro" id="IPR019734">
    <property type="entry name" value="TPR_rpt"/>
</dbReference>
<dbReference type="InterPro" id="IPR011990">
    <property type="entry name" value="TPR-like_helical_dom_sf"/>
</dbReference>
<dbReference type="Proteomes" id="UP001596405">
    <property type="component" value="Unassembled WGS sequence"/>
</dbReference>
<feature type="signal peptide" evidence="2">
    <location>
        <begin position="1"/>
        <end position="22"/>
    </location>
</feature>
<accession>A0ABW2DK98</accession>
<evidence type="ECO:0008006" key="5">
    <source>
        <dbReference type="Google" id="ProtNLM"/>
    </source>
</evidence>
<keyword evidence="4" id="KW-1185">Reference proteome</keyword>
<evidence type="ECO:0000313" key="4">
    <source>
        <dbReference type="Proteomes" id="UP001596405"/>
    </source>
</evidence>
<dbReference type="EMBL" id="JBHSYQ010000005">
    <property type="protein sequence ID" value="MFC6998302.1"/>
    <property type="molecule type" value="Genomic_DNA"/>
</dbReference>